<evidence type="ECO:0000256" key="2">
    <source>
        <dbReference type="ARBA" id="ARBA00010141"/>
    </source>
</evidence>
<name>A0ABS1QM35_9GAMM</name>
<dbReference type="RefSeq" id="WP_202081896.1">
    <property type="nucleotide sequence ID" value="NZ_JAERTZ010000002.1"/>
</dbReference>
<gene>
    <name evidence="11" type="ORF">JKV55_01075</name>
</gene>
<evidence type="ECO:0000313" key="11">
    <source>
        <dbReference type="EMBL" id="MBL1375923.1"/>
    </source>
</evidence>
<dbReference type="InterPro" id="IPR001088">
    <property type="entry name" value="Glyco_hydro_4"/>
</dbReference>
<keyword evidence="12" id="KW-1185">Reference proteome</keyword>
<evidence type="ECO:0000256" key="4">
    <source>
        <dbReference type="ARBA" id="ARBA00022801"/>
    </source>
</evidence>
<dbReference type="Gene3D" id="3.90.1820.10">
    <property type="entry name" value="AglA-like glucosidase"/>
    <property type="match status" value="1"/>
</dbReference>
<comment type="similarity">
    <text evidence="2 9">Belongs to the glycosyl hydrolase 4 family.</text>
</comment>
<keyword evidence="8 9" id="KW-0326">Glycosidase</keyword>
<keyword evidence="5 9" id="KW-0520">NAD</keyword>
<dbReference type="PANTHER" id="PTHR32092:SF6">
    <property type="entry name" value="ALPHA-GALACTOSIDASE"/>
    <property type="match status" value="1"/>
</dbReference>
<evidence type="ECO:0000256" key="9">
    <source>
        <dbReference type="RuleBase" id="RU361152"/>
    </source>
</evidence>
<evidence type="ECO:0000256" key="5">
    <source>
        <dbReference type="ARBA" id="ARBA00023027"/>
    </source>
</evidence>
<dbReference type="NCBIfam" id="NF011657">
    <property type="entry name" value="PRK15076.1"/>
    <property type="match status" value="1"/>
</dbReference>
<comment type="caution">
    <text evidence="11">The sequence shown here is derived from an EMBL/GenBank/DDBJ whole genome shotgun (WGS) entry which is preliminary data.</text>
</comment>
<dbReference type="SUPFAM" id="SSF56327">
    <property type="entry name" value="LDH C-terminal domain-like"/>
    <property type="match status" value="1"/>
</dbReference>
<evidence type="ECO:0000256" key="8">
    <source>
        <dbReference type="ARBA" id="ARBA00023295"/>
    </source>
</evidence>
<evidence type="ECO:0000256" key="3">
    <source>
        <dbReference type="ARBA" id="ARBA00022723"/>
    </source>
</evidence>
<accession>A0ABS1QM35</accession>
<evidence type="ECO:0000313" key="12">
    <source>
        <dbReference type="Proteomes" id="UP000638570"/>
    </source>
</evidence>
<dbReference type="Pfam" id="PF02056">
    <property type="entry name" value="Glyco_hydro_4"/>
    <property type="match status" value="1"/>
</dbReference>
<dbReference type="PRINTS" id="PR00732">
    <property type="entry name" value="GLHYDRLASE4"/>
</dbReference>
<evidence type="ECO:0000256" key="1">
    <source>
        <dbReference type="ARBA" id="ARBA00001936"/>
    </source>
</evidence>
<dbReference type="InterPro" id="IPR015955">
    <property type="entry name" value="Lactate_DH/Glyco_Ohase_4_C"/>
</dbReference>
<dbReference type="SUPFAM" id="SSF51735">
    <property type="entry name" value="NAD(P)-binding Rossmann-fold domains"/>
    <property type="match status" value="1"/>
</dbReference>
<dbReference type="InterPro" id="IPR022616">
    <property type="entry name" value="Glyco_hydro_4_C"/>
</dbReference>
<sequence>MSIRVTIIGAGSTVFMRNIVRDLLHKPALKHIEIALYDIDARRLAESERVARQLVAALGAPARVQAHADRRQALAGATAVFTLFQVGGYRPCTLTDFEVPRRYGLQQTIGDTLGVAGIMRGLRTIPVLLSLAEDMRELCPRALLMNYVNPMGILSLAMQRLAPDIRYVGLCHSVQGTAEQLATDLGVPPADLVYRCAGINHMAFYHSFQQRLPDGSLVDLYPRLRALAEQGLVPDDNRVRYEILKRFGYFVTESSEHFAEYSPWFIKRDRPDLLERFNVPLDEYPRRCERQIADWAEELKRIESGEAMALKESHEYAAGIVNALVTHEPVVIYGNLLNRGAIENLPADCCVEVACLVDGNGVQPQRFGRIQPQLAALIQTNVNVQMLTVEAVVRQDPQYLYHAAYLDPHTAAELDLEQIHCLVDDLRRAHGDWLPDWARLG</sequence>
<keyword evidence="6" id="KW-0464">Manganese</keyword>
<evidence type="ECO:0000259" key="10">
    <source>
        <dbReference type="Pfam" id="PF11975"/>
    </source>
</evidence>
<evidence type="ECO:0000256" key="6">
    <source>
        <dbReference type="ARBA" id="ARBA00023211"/>
    </source>
</evidence>
<reference evidence="12" key="1">
    <citation type="submission" date="2021-01" db="EMBL/GenBank/DDBJ databases">
        <title>Genome public.</title>
        <authorList>
            <person name="Liu C."/>
            <person name="Sun Q."/>
        </authorList>
    </citation>
    <scope>NUCLEOTIDE SEQUENCE [LARGE SCALE GENOMIC DNA]</scope>
    <source>
        <strain evidence="12">CGMCC 1.18722</strain>
    </source>
</reference>
<dbReference type="CDD" id="cd05297">
    <property type="entry name" value="GH4_alpha_glucosidase_galactosidase"/>
    <property type="match status" value="1"/>
</dbReference>
<dbReference type="EMBL" id="JAERTZ010000002">
    <property type="protein sequence ID" value="MBL1375923.1"/>
    <property type="molecule type" value="Genomic_DNA"/>
</dbReference>
<dbReference type="PANTHER" id="PTHR32092">
    <property type="entry name" value="6-PHOSPHO-BETA-GLUCOSIDASE-RELATED"/>
    <property type="match status" value="1"/>
</dbReference>
<proteinExistence type="inferred from homology"/>
<keyword evidence="4 9" id="KW-0378">Hydrolase</keyword>
<evidence type="ECO:0000256" key="7">
    <source>
        <dbReference type="ARBA" id="ARBA00023277"/>
    </source>
</evidence>
<comment type="cofactor">
    <cofactor evidence="9">
        <name>NAD(+)</name>
        <dbReference type="ChEBI" id="CHEBI:57540"/>
    </cofactor>
    <text evidence="9">Binds 1 NAD(+) per subunit.</text>
</comment>
<dbReference type="InterPro" id="IPR036291">
    <property type="entry name" value="NAD(P)-bd_dom_sf"/>
</dbReference>
<keyword evidence="3" id="KW-0479">Metal-binding</keyword>
<dbReference type="Proteomes" id="UP000638570">
    <property type="component" value="Unassembled WGS sequence"/>
</dbReference>
<dbReference type="Pfam" id="PF11975">
    <property type="entry name" value="Glyco_hydro_4C"/>
    <property type="match status" value="1"/>
</dbReference>
<keyword evidence="7" id="KW-0119">Carbohydrate metabolism</keyword>
<organism evidence="11 12">
    <name type="scientific">Zobellella iuensis</name>
    <dbReference type="NCBI Taxonomy" id="2803811"/>
    <lineage>
        <taxon>Bacteria</taxon>
        <taxon>Pseudomonadati</taxon>
        <taxon>Pseudomonadota</taxon>
        <taxon>Gammaproteobacteria</taxon>
        <taxon>Aeromonadales</taxon>
        <taxon>Aeromonadaceae</taxon>
        <taxon>Zobellella</taxon>
    </lineage>
</organism>
<feature type="domain" description="Glycosyl hydrolase family 4 C-terminal" evidence="10">
    <location>
        <begin position="196"/>
        <end position="410"/>
    </location>
</feature>
<dbReference type="InterPro" id="IPR053715">
    <property type="entry name" value="GH4_Enzyme_sf"/>
</dbReference>
<protein>
    <submittedName>
        <fullName evidence="11">Alpha-glucosidase/alpha-galactosidase</fullName>
    </submittedName>
</protein>
<comment type="cofactor">
    <cofactor evidence="1">
        <name>Mn(2+)</name>
        <dbReference type="ChEBI" id="CHEBI:29035"/>
    </cofactor>
</comment>